<dbReference type="EC" id="2.4.1.-" evidence="10"/>
<evidence type="ECO:0000256" key="6">
    <source>
        <dbReference type="ARBA" id="ARBA00022692"/>
    </source>
</evidence>
<evidence type="ECO:0000256" key="1">
    <source>
        <dbReference type="ARBA" id="ARBA00004651"/>
    </source>
</evidence>
<keyword evidence="6 10" id="KW-0812">Transmembrane</keyword>
<dbReference type="AlphaFoldDB" id="A0A975MQ37"/>
<proteinExistence type="inferred from homology"/>
<dbReference type="InterPro" id="IPR029044">
    <property type="entry name" value="Nucleotide-diphossugar_trans"/>
</dbReference>
<sequence>MDNIIAQPWFQHLIDWRLMLQEYLEEMPWQTVDELLSRFMFYYPLLMAYVWMLGGIIYYLRWEKNRGNVLDDLPVLSEYPPVSILIPCYNEGENVRETIEYLLHQQYPHYEIIAINDGSKDNTLEILHELADQHECIRVINLAQNQGKAVGLRTAALLANSEILIGIDGDALLAPTATAWIVRHFLDNPRVGAVTGNPRIRNRSTLLGKIQVGEFSAIVGMIKRAQRAYGHVFTVSGVIAGFRKTALHDVGYWSPDMVTEDIDISWKLQLAGWTIRFEPNALCWVLMPETLVGLWKQRSRWAQGGVEVLLRYFSSLWRWRSRGMWPLYLECCISLSWAFTILAYLLAVPLQWIAAEQAQEALEDLSPRWTSMLLCVTCLVQFAVSLGIDSRYERKSGGSARHYYWMIWYPIVYWLINVGTTVHGCVKAVRKKRGQRAVWVTLDRGLRQK</sequence>
<keyword evidence="3 10" id="KW-1003">Cell membrane</keyword>
<dbReference type="Pfam" id="PF13641">
    <property type="entry name" value="Glyco_tranf_2_3"/>
    <property type="match status" value="1"/>
</dbReference>
<dbReference type="RefSeq" id="WP_215583194.1">
    <property type="nucleotide sequence ID" value="NZ_CP073754.1"/>
</dbReference>
<dbReference type="InterPro" id="IPR023853">
    <property type="entry name" value="PGA_PgaC/IcaA"/>
</dbReference>
<evidence type="ECO:0000256" key="3">
    <source>
        <dbReference type="ARBA" id="ARBA00022475"/>
    </source>
</evidence>
<feature type="transmembrane region" description="Helical" evidence="10">
    <location>
        <begin position="41"/>
        <end position="60"/>
    </location>
</feature>
<evidence type="ECO:0000256" key="4">
    <source>
        <dbReference type="ARBA" id="ARBA00022676"/>
    </source>
</evidence>
<accession>A0A975MQ37</accession>
<keyword evidence="5 10" id="KW-0808">Transferase</keyword>
<dbReference type="PANTHER" id="PTHR43630:SF1">
    <property type="entry name" value="POLY-BETA-1,6-N-ACETYL-D-GLUCOSAMINE SYNTHASE"/>
    <property type="match status" value="1"/>
</dbReference>
<dbReference type="GO" id="GO:0043708">
    <property type="term" value="P:cell adhesion involved in biofilm formation"/>
    <property type="evidence" value="ECO:0007669"/>
    <property type="project" value="InterPro"/>
</dbReference>
<evidence type="ECO:0000256" key="9">
    <source>
        <dbReference type="NCBIfam" id="TIGR03937"/>
    </source>
</evidence>
<dbReference type="EMBL" id="CP073754">
    <property type="protein sequence ID" value="QWF71409.1"/>
    <property type="molecule type" value="Genomic_DNA"/>
</dbReference>
<gene>
    <name evidence="11" type="primary">pgaC</name>
    <name evidence="11" type="ORF">KEF85_02680</name>
</gene>
<evidence type="ECO:0000256" key="10">
    <source>
        <dbReference type="RuleBase" id="RU364028"/>
    </source>
</evidence>
<protein>
    <recommendedName>
        <fullName evidence="9 10">Poly-beta-1,6-N-acetyl-D-glucosamine synthase</fullName>
        <shortName evidence="10">Poly-beta-1,6-GlcNAc synthase</shortName>
        <ecNumber evidence="10">2.4.1.-</ecNumber>
    </recommendedName>
</protein>
<evidence type="ECO:0000256" key="8">
    <source>
        <dbReference type="ARBA" id="ARBA00023136"/>
    </source>
</evidence>
<evidence type="ECO:0000313" key="11">
    <source>
        <dbReference type="EMBL" id="QWF71409.1"/>
    </source>
</evidence>
<comment type="caution">
    <text evidence="10">Lacks conserved residue(s) required for the propagation of feature annotation.</text>
</comment>
<dbReference type="KEGG" id="mpad:KEF85_02680"/>
<dbReference type="NCBIfam" id="TIGR03937">
    <property type="entry name" value="PgaC_IcaA"/>
    <property type="match status" value="1"/>
</dbReference>
<keyword evidence="4 10" id="KW-0328">Glycosyltransferase</keyword>
<dbReference type="Gene3D" id="3.90.550.10">
    <property type="entry name" value="Spore Coat Polysaccharide Biosynthesis Protein SpsA, Chain A"/>
    <property type="match status" value="1"/>
</dbReference>
<dbReference type="Proteomes" id="UP000676649">
    <property type="component" value="Chromosome"/>
</dbReference>
<dbReference type="SUPFAM" id="SSF53448">
    <property type="entry name" value="Nucleotide-diphospho-sugar transferases"/>
    <property type="match status" value="1"/>
</dbReference>
<dbReference type="GO" id="GO:0005886">
    <property type="term" value="C:plasma membrane"/>
    <property type="evidence" value="ECO:0007669"/>
    <property type="project" value="UniProtKB-SubCell"/>
</dbReference>
<keyword evidence="7 10" id="KW-1133">Transmembrane helix</keyword>
<dbReference type="GO" id="GO:0008375">
    <property type="term" value="F:acetylglucosaminyltransferase activity"/>
    <property type="evidence" value="ECO:0007669"/>
    <property type="project" value="UniProtKB-UniRule"/>
</dbReference>
<organism evidence="11 12">
    <name type="scientific">Methylomonas paludis</name>
    <dbReference type="NCBI Taxonomy" id="1173101"/>
    <lineage>
        <taxon>Bacteria</taxon>
        <taxon>Pseudomonadati</taxon>
        <taxon>Pseudomonadota</taxon>
        <taxon>Gammaproteobacteria</taxon>
        <taxon>Methylococcales</taxon>
        <taxon>Methylococcaceae</taxon>
        <taxon>Methylomonas</taxon>
    </lineage>
</organism>
<evidence type="ECO:0000313" key="12">
    <source>
        <dbReference type="Proteomes" id="UP000676649"/>
    </source>
</evidence>
<comment type="subcellular location">
    <subcellularLocation>
        <location evidence="1 10">Cell membrane</location>
        <topology evidence="1 10">Multi-pass membrane protein</topology>
    </subcellularLocation>
</comment>
<reference evidence="11" key="1">
    <citation type="submission" date="2021-04" db="EMBL/GenBank/DDBJ databases">
        <title>Draft genome sequence data of methanotrophic Methylovulum sp. strain S1L and Methylomonas sp. strain S2AM isolated from boreal lake water columns.</title>
        <authorList>
            <person name="Rissanen A.J."/>
            <person name="Mangayil R."/>
            <person name="Svenning M.M."/>
            <person name="Khanongnuch R."/>
        </authorList>
    </citation>
    <scope>NUCLEOTIDE SEQUENCE</scope>
    <source>
        <strain evidence="11">S2AM</strain>
    </source>
</reference>
<dbReference type="PANTHER" id="PTHR43630">
    <property type="entry name" value="POLY-BETA-1,6-N-ACETYL-D-GLUCOSAMINE SYNTHASE"/>
    <property type="match status" value="1"/>
</dbReference>
<evidence type="ECO:0000256" key="5">
    <source>
        <dbReference type="ARBA" id="ARBA00022679"/>
    </source>
</evidence>
<keyword evidence="12" id="KW-1185">Reference proteome</keyword>
<dbReference type="CDD" id="cd06423">
    <property type="entry name" value="CESA_like"/>
    <property type="match status" value="1"/>
</dbReference>
<feature type="transmembrane region" description="Helical" evidence="10">
    <location>
        <begin position="327"/>
        <end position="349"/>
    </location>
</feature>
<name>A0A975MQ37_9GAMM</name>
<evidence type="ECO:0000256" key="7">
    <source>
        <dbReference type="ARBA" id="ARBA00022989"/>
    </source>
</evidence>
<comment type="similarity">
    <text evidence="2 10">Belongs to the glycosyltransferase 2 family.</text>
</comment>
<keyword evidence="8 10" id="KW-0472">Membrane</keyword>
<evidence type="ECO:0000256" key="2">
    <source>
        <dbReference type="ARBA" id="ARBA00006739"/>
    </source>
</evidence>